<sequence>METETTGISTALERARNGRLLDWVIGYRSVRWTFHFRNLFYFLVEVQDASYKAYSAQNMLNGAKDTSKERITEQTGALGQMCEMEYMDSLKKIQTDD</sequence>
<comment type="caution">
    <text evidence="1">The sequence shown here is derived from an EMBL/GenBank/DDBJ whole genome shotgun (WGS) entry which is preliminary data.</text>
</comment>
<accession>A0A9P5IUT5</accession>
<evidence type="ECO:0000313" key="2">
    <source>
        <dbReference type="Proteomes" id="UP000710849"/>
    </source>
</evidence>
<protein>
    <submittedName>
        <fullName evidence="1">Uncharacterized protein</fullName>
    </submittedName>
</protein>
<proteinExistence type="predicted"/>
<reference evidence="1 2" key="1">
    <citation type="journal article" date="2020" name="Genome Biol. Evol.">
        <title>Comparative genomics of Sclerotiniaceae.</title>
        <authorList>
            <person name="Valero Jimenez C.A."/>
            <person name="Steentjes M."/>
            <person name="Scholten O.E."/>
            <person name="Van Kan J.A.L."/>
        </authorList>
    </citation>
    <scope>NUCLEOTIDE SEQUENCE [LARGE SCALE GENOMIC DNA]</scope>
    <source>
        <strain evidence="1 2">MUCL 94</strain>
    </source>
</reference>
<dbReference type="Proteomes" id="UP000710849">
    <property type="component" value="Unassembled WGS sequence"/>
</dbReference>
<gene>
    <name evidence="1" type="ORF">EAE97_003096</name>
</gene>
<evidence type="ECO:0000313" key="1">
    <source>
        <dbReference type="EMBL" id="KAF7949587.1"/>
    </source>
</evidence>
<keyword evidence="2" id="KW-1185">Reference proteome</keyword>
<dbReference type="EMBL" id="RCSW01000005">
    <property type="protein sequence ID" value="KAF7949587.1"/>
    <property type="molecule type" value="Genomic_DNA"/>
</dbReference>
<dbReference type="AlphaFoldDB" id="A0A9P5IUT5"/>
<name>A0A9P5IUT5_9HELO</name>
<dbReference type="GeneID" id="62146685"/>
<dbReference type="RefSeq" id="XP_038735471.1">
    <property type="nucleotide sequence ID" value="XM_038873608.1"/>
</dbReference>
<organism evidence="1 2">
    <name type="scientific">Botrytis byssoidea</name>
    <dbReference type="NCBI Taxonomy" id="139641"/>
    <lineage>
        <taxon>Eukaryota</taxon>
        <taxon>Fungi</taxon>
        <taxon>Dikarya</taxon>
        <taxon>Ascomycota</taxon>
        <taxon>Pezizomycotina</taxon>
        <taxon>Leotiomycetes</taxon>
        <taxon>Helotiales</taxon>
        <taxon>Sclerotiniaceae</taxon>
        <taxon>Botrytis</taxon>
    </lineage>
</organism>